<dbReference type="InterPro" id="IPR051690">
    <property type="entry name" value="PseI-like"/>
</dbReference>
<dbReference type="RefSeq" id="WP_350401675.1">
    <property type="nucleotide sequence ID" value="NZ_JBELOE010000200.1"/>
</dbReference>
<feature type="domain" description="AFP-like" evidence="1">
    <location>
        <begin position="291"/>
        <end position="349"/>
    </location>
</feature>
<dbReference type="PANTHER" id="PTHR42966:SF3">
    <property type="entry name" value="BLR5971 PROTEIN"/>
    <property type="match status" value="1"/>
</dbReference>
<dbReference type="SMART" id="SM00858">
    <property type="entry name" value="SAF"/>
    <property type="match status" value="1"/>
</dbReference>
<reference evidence="2 3" key="1">
    <citation type="submission" date="2024-06" db="EMBL/GenBank/DDBJ databases">
        <authorList>
            <person name="Chen R.Y."/>
        </authorList>
    </citation>
    <scope>NUCLEOTIDE SEQUENCE [LARGE SCALE GENOMIC DNA]</scope>
    <source>
        <strain evidence="2 3">D2</strain>
    </source>
</reference>
<sequence length="634" mass="71662">MNSDMKFNIGHYEIGTNHTFVIAEIGNNHNGSVERAKKLIDLASDVGADCVKFQMRNIEHVYRKKTLDNSGDDLGTEYVLDLLRRFELTAQEHKEVFEYCQSKDLLYLCTPWDFKSIELLESFGVPAYKVASADLTNLPLIERLVQTGKPLILSTGMSSEIEIRTTVDLLQGHNAKFVLLHCNSTYPAPLQDINLSWLSSLSQIHPLVGYSGHERGIAVSLAAVALGAKVVERHFTLDRFMEGPDHAASLEAHEFSELVKGIREIELALGDETEKKLSQGEMINRENLGKSLIASKALKKGHIITVEDIAVRSPGQGLSPQQYKDLLGKTLCRDIDIEDYFYESDITEDIISPQNYSFTRPWGIPVRYHDFKQYHSMIQPDLFEFHLSYSDMELDISAFLQGPYKCDFVVHAPELFSKSRLMDLASQSEAYRIASVHETQRVIDITRALKAYFPKSKRPLIVANVGGFSMDEQIEKSKRQKYYTTFAKSLSQLDMAGVELIPQTMAPFPWHFGGQRFQNLFVDVDEIVDWCKKLELRMCFDISHSRLACNHFGYDFYEFSRKIAPITAHLHLGDAKGVNGEGLQIGEGDIDFVQLGEILKEGCPEASFIPEIWQGHKNSGEGFWVALNKLNGIV</sequence>
<name>A0ABV1RGV4_9ALTE</name>
<dbReference type="CDD" id="cd11615">
    <property type="entry name" value="SAF_NeuB_like"/>
    <property type="match status" value="1"/>
</dbReference>
<keyword evidence="3" id="KW-1185">Reference proteome</keyword>
<dbReference type="Proteomes" id="UP001467690">
    <property type="component" value="Unassembled WGS sequence"/>
</dbReference>
<dbReference type="InterPro" id="IPR006190">
    <property type="entry name" value="SAF_AFP_Neu5Ac"/>
</dbReference>
<dbReference type="Pfam" id="PF03102">
    <property type="entry name" value="NeuB"/>
    <property type="match status" value="1"/>
</dbReference>
<evidence type="ECO:0000313" key="2">
    <source>
        <dbReference type="EMBL" id="MER2492173.1"/>
    </source>
</evidence>
<dbReference type="InterPro" id="IPR013132">
    <property type="entry name" value="PseI/NeuA/B-like_N"/>
</dbReference>
<dbReference type="PANTHER" id="PTHR42966">
    <property type="entry name" value="N-ACETYLNEURAMINATE SYNTHASE"/>
    <property type="match status" value="1"/>
</dbReference>
<dbReference type="InterPro" id="IPR013022">
    <property type="entry name" value="Xyl_isomerase-like_TIM-brl"/>
</dbReference>
<dbReference type="InterPro" id="IPR013974">
    <property type="entry name" value="SAF"/>
</dbReference>
<dbReference type="PROSITE" id="PS50844">
    <property type="entry name" value="AFP_LIKE"/>
    <property type="match status" value="1"/>
</dbReference>
<dbReference type="Gene3D" id="3.90.1210.10">
    <property type="entry name" value="Antifreeze-like/N-acetylneuraminic acid synthase C-terminal domain"/>
    <property type="match status" value="1"/>
</dbReference>
<evidence type="ECO:0000313" key="3">
    <source>
        <dbReference type="Proteomes" id="UP001467690"/>
    </source>
</evidence>
<comment type="caution">
    <text evidence="2">The sequence shown here is derived from an EMBL/GenBank/DDBJ whole genome shotgun (WGS) entry which is preliminary data.</text>
</comment>
<dbReference type="Gene3D" id="3.20.20.70">
    <property type="entry name" value="Aldolase class I"/>
    <property type="match status" value="1"/>
</dbReference>
<dbReference type="InterPro" id="IPR013785">
    <property type="entry name" value="Aldolase_TIM"/>
</dbReference>
<dbReference type="Pfam" id="PF01261">
    <property type="entry name" value="AP_endonuc_2"/>
    <property type="match status" value="1"/>
</dbReference>
<dbReference type="EMBL" id="JBELOE010000200">
    <property type="protein sequence ID" value="MER2492173.1"/>
    <property type="molecule type" value="Genomic_DNA"/>
</dbReference>
<accession>A0ABV1RGV4</accession>
<dbReference type="SUPFAM" id="SSF51569">
    <property type="entry name" value="Aldolase"/>
    <property type="match status" value="1"/>
</dbReference>
<dbReference type="InterPro" id="IPR057736">
    <property type="entry name" value="SAF_PseI/NeuA/NeuB"/>
</dbReference>
<dbReference type="InterPro" id="IPR036237">
    <property type="entry name" value="Xyl_isomerase-like_sf"/>
</dbReference>
<dbReference type="SUPFAM" id="SSF51658">
    <property type="entry name" value="Xylose isomerase-like"/>
    <property type="match status" value="1"/>
</dbReference>
<protein>
    <submittedName>
        <fullName evidence="2">N-acetylneuraminate synthase family protein</fullName>
    </submittedName>
</protein>
<dbReference type="SUPFAM" id="SSF51269">
    <property type="entry name" value="AFP III-like domain"/>
    <property type="match status" value="1"/>
</dbReference>
<evidence type="ECO:0000259" key="1">
    <source>
        <dbReference type="PROSITE" id="PS50844"/>
    </source>
</evidence>
<dbReference type="Pfam" id="PF08666">
    <property type="entry name" value="SAF"/>
    <property type="match status" value="1"/>
</dbReference>
<organism evidence="2 3">
    <name type="scientific">Catenovulum sediminis</name>
    <dbReference type="NCBI Taxonomy" id="1740262"/>
    <lineage>
        <taxon>Bacteria</taxon>
        <taxon>Pseudomonadati</taxon>
        <taxon>Pseudomonadota</taxon>
        <taxon>Gammaproteobacteria</taxon>
        <taxon>Alteromonadales</taxon>
        <taxon>Alteromonadaceae</taxon>
        <taxon>Catenovulum</taxon>
    </lineage>
</organism>
<dbReference type="InterPro" id="IPR036732">
    <property type="entry name" value="AFP_Neu5c_C_sf"/>
</dbReference>
<gene>
    <name evidence="2" type="ORF">ABS311_09795</name>
</gene>
<proteinExistence type="predicted"/>
<dbReference type="Gene3D" id="3.20.20.150">
    <property type="entry name" value="Divalent-metal-dependent TIM barrel enzymes"/>
    <property type="match status" value="1"/>
</dbReference>